<dbReference type="STRING" id="6526.A0A2C9KUI4"/>
<dbReference type="GO" id="GO:0017124">
    <property type="term" value="F:SH3 domain binding"/>
    <property type="evidence" value="ECO:0007669"/>
    <property type="project" value="UniProtKB-KW"/>
</dbReference>
<evidence type="ECO:0000313" key="7">
    <source>
        <dbReference type="EnsemblMetazoa" id="BGLB023712-PC"/>
    </source>
</evidence>
<dbReference type="VEuPathDB" id="VectorBase:BGLAX_030863"/>
<evidence type="ECO:0000256" key="4">
    <source>
        <dbReference type="ARBA" id="ARBA00024863"/>
    </source>
</evidence>
<dbReference type="EnsemblMetazoa" id="BGLB023712-RC">
    <property type="protein sequence ID" value="BGLB023712-PC"/>
    <property type="gene ID" value="BGLB023712"/>
</dbReference>
<name>A0A2C9KUI4_BIOGL</name>
<dbReference type="InterPro" id="IPR001849">
    <property type="entry name" value="PH_domain"/>
</dbReference>
<feature type="compositionally biased region" description="Polar residues" evidence="5">
    <location>
        <begin position="1"/>
        <end position="12"/>
    </location>
</feature>
<evidence type="ECO:0000256" key="3">
    <source>
        <dbReference type="ARBA" id="ARBA00023036"/>
    </source>
</evidence>
<dbReference type="GO" id="GO:0006909">
    <property type="term" value="P:phagocytosis"/>
    <property type="evidence" value="ECO:0007669"/>
    <property type="project" value="UniProtKB-KW"/>
</dbReference>
<protein>
    <submittedName>
        <fullName evidence="10">Engulfment and cell motility protein 1-like isoform X1</fullName>
    </submittedName>
</protein>
<dbReference type="PANTHER" id="PTHR12771:SF56">
    <property type="entry name" value="CED-12"/>
    <property type="match status" value="1"/>
</dbReference>
<dbReference type="RefSeq" id="XP_013064931.1">
    <property type="nucleotide sequence ID" value="XM_013209477.2"/>
</dbReference>
<dbReference type="EnsemblMetazoa" id="BGLB023712-RB">
    <property type="protein sequence ID" value="BGLB023712-PB"/>
    <property type="gene ID" value="BGLB023712"/>
</dbReference>
<evidence type="ECO:0000256" key="2">
    <source>
        <dbReference type="ARBA" id="ARBA00022907"/>
    </source>
</evidence>
<evidence type="ECO:0000313" key="10">
    <source>
        <dbReference type="RefSeq" id="XP_013064931.1"/>
    </source>
</evidence>
<dbReference type="InterPro" id="IPR011989">
    <property type="entry name" value="ARM-like"/>
</dbReference>
<organism evidence="7 8">
    <name type="scientific">Biomphalaria glabrata</name>
    <name type="common">Bloodfluke planorb</name>
    <name type="synonym">Freshwater snail</name>
    <dbReference type="NCBI Taxonomy" id="6526"/>
    <lineage>
        <taxon>Eukaryota</taxon>
        <taxon>Metazoa</taxon>
        <taxon>Spiralia</taxon>
        <taxon>Lophotrochozoa</taxon>
        <taxon>Mollusca</taxon>
        <taxon>Gastropoda</taxon>
        <taxon>Heterobranchia</taxon>
        <taxon>Euthyneura</taxon>
        <taxon>Panpulmonata</taxon>
        <taxon>Hygrophila</taxon>
        <taxon>Lymnaeoidea</taxon>
        <taxon>Planorbidae</taxon>
        <taxon>Biomphalaria</taxon>
    </lineage>
</organism>
<dbReference type="SUPFAM" id="SSF48371">
    <property type="entry name" value="ARM repeat"/>
    <property type="match status" value="1"/>
</dbReference>
<dbReference type="InterPro" id="IPR011993">
    <property type="entry name" value="PH-like_dom_sf"/>
</dbReference>
<keyword evidence="2" id="KW-0581">Phagocytosis</keyword>
<dbReference type="Proteomes" id="UP001165740">
    <property type="component" value="Chromosome 7"/>
</dbReference>
<dbReference type="Pfam" id="PF11841">
    <property type="entry name" value="ELMO_ARM"/>
    <property type="match status" value="1"/>
</dbReference>
<dbReference type="VEuPathDB" id="VectorBase:BGLB023712"/>
<evidence type="ECO:0000313" key="9">
    <source>
        <dbReference type="Proteomes" id="UP001165740"/>
    </source>
</evidence>
<comment type="function">
    <text evidence="4">Involved in cytoskeletal rearrangements required for phagocytosis of apoptotic cells and cell motility. Acts in association with DOCK1 and CRK. Was initially proposed to be required in complex with DOCK1 to activate Rac Rho small GTPases. May enhance the guanine nucleotide exchange factor (GEF) activity of DOCK1.</text>
</comment>
<accession>A0A2C9KUI4</accession>
<dbReference type="GO" id="GO:0048870">
    <property type="term" value="P:cell motility"/>
    <property type="evidence" value="ECO:0007669"/>
    <property type="project" value="TreeGrafter"/>
</dbReference>
<dbReference type="Gene3D" id="2.30.29.30">
    <property type="entry name" value="Pleckstrin-homology domain (PH domain)/Phosphotyrosine-binding domain (PTB)"/>
    <property type="match status" value="1"/>
</dbReference>
<dbReference type="GO" id="GO:0005886">
    <property type="term" value="C:plasma membrane"/>
    <property type="evidence" value="ECO:0007669"/>
    <property type="project" value="TreeGrafter"/>
</dbReference>
<feature type="region of interest" description="Disordered" evidence="5">
    <location>
        <begin position="1"/>
        <end position="39"/>
    </location>
</feature>
<keyword evidence="1" id="KW-0053">Apoptosis</keyword>
<dbReference type="SUPFAM" id="SSF50729">
    <property type="entry name" value="PH domain-like"/>
    <property type="match status" value="1"/>
</dbReference>
<keyword evidence="3" id="KW-0729">SH3-binding</keyword>
<dbReference type="Pfam" id="PF16457">
    <property type="entry name" value="PH_12"/>
    <property type="match status" value="1"/>
</dbReference>
<dbReference type="GeneID" id="106053840"/>
<dbReference type="InterPro" id="IPR024574">
    <property type="entry name" value="ELMO_ARM"/>
</dbReference>
<dbReference type="GO" id="GO:0007015">
    <property type="term" value="P:actin filament organization"/>
    <property type="evidence" value="ECO:0007669"/>
    <property type="project" value="TreeGrafter"/>
</dbReference>
<dbReference type="Proteomes" id="UP000076420">
    <property type="component" value="Unassembled WGS sequence"/>
</dbReference>
<evidence type="ECO:0000259" key="6">
    <source>
        <dbReference type="PROSITE" id="PS51335"/>
    </source>
</evidence>
<dbReference type="KEGG" id="bgt:106053840"/>
<dbReference type="InterPro" id="IPR016024">
    <property type="entry name" value="ARM-type_fold"/>
</dbReference>
<dbReference type="GO" id="GO:0006915">
    <property type="term" value="P:apoptotic process"/>
    <property type="evidence" value="ECO:0007669"/>
    <property type="project" value="UniProtKB-KW"/>
</dbReference>
<reference evidence="10" key="2">
    <citation type="submission" date="2025-04" db="UniProtKB">
        <authorList>
            <consortium name="RefSeq"/>
        </authorList>
    </citation>
    <scope>IDENTIFICATION</scope>
</reference>
<gene>
    <name evidence="7" type="primary">106053840</name>
    <name evidence="10" type="synonym">LOC106053840</name>
</gene>
<dbReference type="Gene3D" id="6.10.250.810">
    <property type="match status" value="1"/>
</dbReference>
<sequence>MAQRASKSNSMAGPSGRASIVPGSNAARTHLPPTPKKPSMNIRKVAVLMPDSREAAQLIELDQTIDLDAIIQEITEKWHLEDPKSFALRFNEANQKMYITEKNRKDIRDGQVLNLTPSAHLTAKLIKAALSGEQLSDKTEALRKLTFLSSDITFAEEFVRLDGHKFLIENITSGKFKGDPLTNTLQSFVLIMDHNIVSWEMLEPEFIKRVADCVNITANADTTCLQFALDILKSVVLNCSSRQYVIEQTVTPVNVTPHLESKSADVQKNAIALINALFMKADDVKRKKIAETLQTQRMRNNILSNVIRGQNVGAGMAHELYVLQTLLLNLNEERMRKSVDIHDHAILREIDELRRIAFDVEGDPNINTVRKTQNSAQDYKKMGFENINNPIEDFVAAPPGVLSLDVMLYFARNHGESYMKVIVENSTRQDDHDCPFVQASKMLTKILCEILKIGEAPSEDGETYYSMFFTHDKPFEEFFCICIQLLNKTWREMKATSDDFQKVLDVVREQIIRILDQLPTSLETFRTKINSLTYAQINKLWENERLLREGQGAQLKPIIELREKIKPEIMDLIKQQRIKYLMGGSRFAKYNKGGRIRDKFWYWKLAPNQKALLYGECDENLTPQLEELPNKLLISDIQKVLTGKDCPHANSKTSKTKLPAMNVAFSFKCEQDVEPFCFMAASENEYDMWTDGVNCLIGSEMTSTQVTKDLETLLSMEIKMRMLDTEGVTIPAEAPPIPPPPANYNFAYLNL</sequence>
<evidence type="ECO:0000256" key="5">
    <source>
        <dbReference type="SAM" id="MobiDB-lite"/>
    </source>
</evidence>
<dbReference type="OMA" id="CPHMKDL"/>
<dbReference type="AlphaFoldDB" id="A0A2C9KUI4"/>
<dbReference type="Pfam" id="PF04727">
    <property type="entry name" value="ELMO_CED12"/>
    <property type="match status" value="1"/>
</dbReference>
<dbReference type="OrthoDB" id="28413at2759"/>
<evidence type="ECO:0000313" key="8">
    <source>
        <dbReference type="Proteomes" id="UP000076420"/>
    </source>
</evidence>
<proteinExistence type="predicted"/>
<evidence type="ECO:0000256" key="1">
    <source>
        <dbReference type="ARBA" id="ARBA00022703"/>
    </source>
</evidence>
<dbReference type="PANTHER" id="PTHR12771">
    <property type="entry name" value="ENGULFMENT AND CELL MOTILITY"/>
    <property type="match status" value="1"/>
</dbReference>
<reference evidence="7" key="1">
    <citation type="submission" date="2020-05" db="UniProtKB">
        <authorList>
            <consortium name="EnsemblMetazoa"/>
        </authorList>
    </citation>
    <scope>IDENTIFICATION</scope>
    <source>
        <strain evidence="7">BB02</strain>
    </source>
</reference>
<keyword evidence="9" id="KW-1185">Reference proteome</keyword>
<dbReference type="InterPro" id="IPR006816">
    <property type="entry name" value="ELMO_dom"/>
</dbReference>
<feature type="domain" description="ELMO" evidence="6">
    <location>
        <begin position="345"/>
        <end position="515"/>
    </location>
</feature>
<dbReference type="PROSITE" id="PS51335">
    <property type="entry name" value="ELMO"/>
    <property type="match status" value="1"/>
</dbReference>
<dbReference type="Gene3D" id="1.25.10.10">
    <property type="entry name" value="Leucine-rich Repeat Variant"/>
    <property type="match status" value="1"/>
</dbReference>
<dbReference type="InterPro" id="IPR050868">
    <property type="entry name" value="ELMO_domain-containing"/>
</dbReference>